<keyword evidence="2" id="KW-1133">Transmembrane helix</keyword>
<evidence type="ECO:0000313" key="4">
    <source>
        <dbReference type="Proteomes" id="UP001160148"/>
    </source>
</evidence>
<reference evidence="3 4" key="1">
    <citation type="submission" date="2023-01" db="EMBL/GenBank/DDBJ databases">
        <authorList>
            <person name="Whitehead M."/>
        </authorList>
    </citation>
    <scope>NUCLEOTIDE SEQUENCE [LARGE SCALE GENOMIC DNA]</scope>
</reference>
<keyword evidence="2" id="KW-0472">Membrane</keyword>
<sequence length="199" mass="21484">MYRRRHDPFSARTFFPAASQPTHPPPFQQPTCSHFPGRTCQVSEARRPGGWTTPAAGGPRAVGELWPSSLVDQPVREPTASDATGAGAMPRPPVRPGSSAFPGIFRVRPVVRRSADVSPIERTYARFSAATAAAVVVVVVFAVAVVAAGPQTCMDNITIPTSGTAQKTSLWHQHCQSGLALSRTKFYEYFRGKFAVSIY</sequence>
<keyword evidence="4" id="KW-1185">Reference proteome</keyword>
<name>A0AAV0VRB8_9HEMI</name>
<keyword evidence="2" id="KW-0812">Transmembrane</keyword>
<dbReference type="Proteomes" id="UP001160148">
    <property type="component" value="Unassembled WGS sequence"/>
</dbReference>
<feature type="region of interest" description="Disordered" evidence="1">
    <location>
        <begin position="40"/>
        <end position="59"/>
    </location>
</feature>
<organism evidence="3 4">
    <name type="scientific">Macrosiphum euphorbiae</name>
    <name type="common">potato aphid</name>
    <dbReference type="NCBI Taxonomy" id="13131"/>
    <lineage>
        <taxon>Eukaryota</taxon>
        <taxon>Metazoa</taxon>
        <taxon>Ecdysozoa</taxon>
        <taxon>Arthropoda</taxon>
        <taxon>Hexapoda</taxon>
        <taxon>Insecta</taxon>
        <taxon>Pterygota</taxon>
        <taxon>Neoptera</taxon>
        <taxon>Paraneoptera</taxon>
        <taxon>Hemiptera</taxon>
        <taxon>Sternorrhyncha</taxon>
        <taxon>Aphidomorpha</taxon>
        <taxon>Aphidoidea</taxon>
        <taxon>Aphididae</taxon>
        <taxon>Macrosiphini</taxon>
        <taxon>Macrosiphum</taxon>
    </lineage>
</organism>
<protein>
    <submittedName>
        <fullName evidence="3">Uncharacterized protein</fullName>
    </submittedName>
</protein>
<evidence type="ECO:0000256" key="1">
    <source>
        <dbReference type="SAM" id="MobiDB-lite"/>
    </source>
</evidence>
<dbReference type="AlphaFoldDB" id="A0AAV0VRB8"/>
<feature type="region of interest" description="Disordered" evidence="1">
    <location>
        <begin position="1"/>
        <end position="26"/>
    </location>
</feature>
<feature type="region of interest" description="Disordered" evidence="1">
    <location>
        <begin position="75"/>
        <end position="97"/>
    </location>
</feature>
<dbReference type="EMBL" id="CARXXK010000001">
    <property type="protein sequence ID" value="CAI6346749.1"/>
    <property type="molecule type" value="Genomic_DNA"/>
</dbReference>
<comment type="caution">
    <text evidence="3">The sequence shown here is derived from an EMBL/GenBank/DDBJ whole genome shotgun (WGS) entry which is preliminary data.</text>
</comment>
<feature type="transmembrane region" description="Helical" evidence="2">
    <location>
        <begin position="127"/>
        <end position="149"/>
    </location>
</feature>
<feature type="compositionally biased region" description="Low complexity" evidence="1">
    <location>
        <begin position="48"/>
        <end position="59"/>
    </location>
</feature>
<evidence type="ECO:0000313" key="3">
    <source>
        <dbReference type="EMBL" id="CAI6346749.1"/>
    </source>
</evidence>
<proteinExistence type="predicted"/>
<gene>
    <name evidence="3" type="ORF">MEUPH1_LOCUS3622</name>
</gene>
<accession>A0AAV0VRB8</accession>
<evidence type="ECO:0000256" key="2">
    <source>
        <dbReference type="SAM" id="Phobius"/>
    </source>
</evidence>